<feature type="region of interest" description="Disordered" evidence="1">
    <location>
        <begin position="104"/>
        <end position="142"/>
    </location>
</feature>
<protein>
    <submittedName>
        <fullName evidence="2">Uncharacterized protein</fullName>
    </submittedName>
</protein>
<evidence type="ECO:0000313" key="3">
    <source>
        <dbReference type="Proteomes" id="UP000224006"/>
    </source>
</evidence>
<comment type="caution">
    <text evidence="2">The sequence shown here is derived from an EMBL/GenBank/DDBJ whole genome shotgun (WGS) entry which is preliminary data.</text>
</comment>
<feature type="compositionally biased region" description="Basic and acidic residues" evidence="1">
    <location>
        <begin position="178"/>
        <end position="206"/>
    </location>
</feature>
<feature type="region of interest" description="Disordered" evidence="1">
    <location>
        <begin position="1"/>
        <end position="24"/>
    </location>
</feature>
<keyword evidence="3" id="KW-1185">Reference proteome</keyword>
<gene>
    <name evidence="2" type="ORF">BESB_021080</name>
</gene>
<proteinExistence type="predicted"/>
<sequence length="693" mass="73601">MMKPRVKARASRGLTSLAEPPRSRCSRCAAVRQLWLQRASAFVSSQAPESRSSSVASSRCFFWPLDPPFASLPASAASPTPPPCLHKRQRSAFTLFASSRLFSSSTPADDVPGLTETESASAAASDYPSDSPSPSVFSSSSLASHASHPEASGWRFSSSVSAASSPASFSPLRRRPRRADPRAESCEGLRGSRADDGSAGERRQDAESPSALSDGESASLLRLHPARRQRAFAANLLAEGAEASSVFSADSPQASRVAGASPSFQSRHAQAAPRSPLAAAARVATAAVRRRHHEAAFWRALGDEATRALLRLQEESVGDACAGAAARGGEENVQYDDVRLALVTEGSSLATLGRDLSELVNRFKQIRFTHARFLQTAEQTALLYIHRLSLHDAALLAASFASLNCNNVSFFFSLAEHVYQVSTAPSTPVATAAQTALQALQSSSASSPLTAPGASAAARRDAFLGALPPATSFALSLLLAATAEAQPVGAAPPATSWAARSVAEEVELFLALSWVHLVRAFARAHVPHSSLFEVAALPLCALLERQRAALARMQRAVLDRRARQRAKQAAAAGARGPLPLVALRPRHDEEASPGGDDVEALHGGLMRPSASACPRERATAALMPGRIVVRVLEAYAMFRFKHERLLRASVDTLSFLSFSDSDIESLRRSMAALEFEAPDFERLAALRLGAARP</sequence>
<dbReference type="RefSeq" id="XP_029216176.1">
    <property type="nucleotide sequence ID" value="XM_029360817.1"/>
</dbReference>
<dbReference type="OrthoDB" id="333763at2759"/>
<evidence type="ECO:0000313" key="2">
    <source>
        <dbReference type="EMBL" id="PFH32167.1"/>
    </source>
</evidence>
<feature type="region of interest" description="Disordered" evidence="1">
    <location>
        <begin position="248"/>
        <end position="277"/>
    </location>
</feature>
<feature type="region of interest" description="Disordered" evidence="1">
    <location>
        <begin position="161"/>
        <end position="218"/>
    </location>
</feature>
<dbReference type="KEGG" id="bbes:BESB_021080"/>
<evidence type="ECO:0000256" key="1">
    <source>
        <dbReference type="SAM" id="MobiDB-lite"/>
    </source>
</evidence>
<organism evidence="2 3">
    <name type="scientific">Besnoitia besnoiti</name>
    <name type="common">Apicomplexan protozoan</name>
    <dbReference type="NCBI Taxonomy" id="94643"/>
    <lineage>
        <taxon>Eukaryota</taxon>
        <taxon>Sar</taxon>
        <taxon>Alveolata</taxon>
        <taxon>Apicomplexa</taxon>
        <taxon>Conoidasida</taxon>
        <taxon>Coccidia</taxon>
        <taxon>Eucoccidiorida</taxon>
        <taxon>Eimeriorina</taxon>
        <taxon>Sarcocystidae</taxon>
        <taxon>Besnoitia</taxon>
    </lineage>
</organism>
<dbReference type="Proteomes" id="UP000224006">
    <property type="component" value="Chromosome XI"/>
</dbReference>
<feature type="compositionally biased region" description="Low complexity" evidence="1">
    <location>
        <begin position="119"/>
        <end position="142"/>
    </location>
</feature>
<dbReference type="EMBL" id="NWUJ01000012">
    <property type="protein sequence ID" value="PFH32167.1"/>
    <property type="molecule type" value="Genomic_DNA"/>
</dbReference>
<dbReference type="AlphaFoldDB" id="A0A2A9M970"/>
<reference evidence="2 3" key="1">
    <citation type="submission" date="2017-09" db="EMBL/GenBank/DDBJ databases">
        <title>Genome sequencing of Besnoitia besnoiti strain Bb-Ger1.</title>
        <authorList>
            <person name="Schares G."/>
            <person name="Venepally P."/>
            <person name="Lorenzi H.A."/>
        </authorList>
    </citation>
    <scope>NUCLEOTIDE SEQUENCE [LARGE SCALE GENOMIC DNA]</scope>
    <source>
        <strain evidence="2 3">Bb-Ger1</strain>
    </source>
</reference>
<feature type="compositionally biased region" description="Low complexity" evidence="1">
    <location>
        <begin position="161"/>
        <end position="171"/>
    </location>
</feature>
<feature type="compositionally biased region" description="Basic residues" evidence="1">
    <location>
        <begin position="1"/>
        <end position="10"/>
    </location>
</feature>
<dbReference type="VEuPathDB" id="ToxoDB:BESB_021080"/>
<dbReference type="GeneID" id="40307169"/>
<name>A0A2A9M970_BESBE</name>
<accession>A0A2A9M970</accession>